<dbReference type="CDD" id="cd07557">
    <property type="entry name" value="trimeric_dUTPase"/>
    <property type="match status" value="1"/>
</dbReference>
<dbReference type="PANTHER" id="PTHR11241:SF0">
    <property type="entry name" value="DEOXYURIDINE 5'-TRIPHOSPHATE NUCLEOTIDOHYDROLASE"/>
    <property type="match status" value="1"/>
</dbReference>
<reference evidence="6" key="1">
    <citation type="journal article" date="2021" name="Proc. Natl. Acad. Sci. U.S.A.">
        <title>A Catalog of Tens of Thousands of Viruses from Human Metagenomes Reveals Hidden Associations with Chronic Diseases.</title>
        <authorList>
            <person name="Tisza M.J."/>
            <person name="Buck C.B."/>
        </authorList>
    </citation>
    <scope>NUCLEOTIDE SEQUENCE</scope>
    <source>
        <strain evidence="6">Ct6d71</strain>
    </source>
</reference>
<keyword evidence="4" id="KW-0546">Nucleotide metabolism</keyword>
<organism evidence="6">
    <name type="scientific">Siphoviridae sp. ct6d71</name>
    <dbReference type="NCBI Taxonomy" id="2826298"/>
    <lineage>
        <taxon>Viruses</taxon>
        <taxon>Duplodnaviria</taxon>
        <taxon>Heunggongvirae</taxon>
        <taxon>Uroviricota</taxon>
        <taxon>Caudoviricetes</taxon>
    </lineage>
</organism>
<evidence type="ECO:0000313" key="6">
    <source>
        <dbReference type="EMBL" id="DAE25327.1"/>
    </source>
</evidence>
<dbReference type="Gene3D" id="2.70.40.10">
    <property type="match status" value="1"/>
</dbReference>
<dbReference type="GO" id="GO:0004170">
    <property type="term" value="F:dUTP diphosphatase activity"/>
    <property type="evidence" value="ECO:0007669"/>
    <property type="project" value="UniProtKB-EC"/>
</dbReference>
<dbReference type="GO" id="GO:0046081">
    <property type="term" value="P:dUTP catabolic process"/>
    <property type="evidence" value="ECO:0007669"/>
    <property type="project" value="InterPro"/>
</dbReference>
<dbReference type="InterPro" id="IPR033704">
    <property type="entry name" value="dUTPase_trimeric"/>
</dbReference>
<dbReference type="GO" id="GO:0006226">
    <property type="term" value="P:dUMP biosynthetic process"/>
    <property type="evidence" value="ECO:0007669"/>
    <property type="project" value="InterPro"/>
</dbReference>
<sequence length="181" mass="19826">MNDITITKGGVDVKKLIQFAKLTPKAIIPNKKDEDAGYDIWACIEEDFIKIDPLESVLIHTGICTHFPEGCVMVLKERSSTGLKGISLRSGIIDQSYEGEIGVIWTNCSNKSIYLSNLPEEELYKAAHREPGSCTYYSTQKAICQALLLPVANFTVDEVSKGAIQCNASERGSKGYGSTND</sequence>
<evidence type="ECO:0000256" key="3">
    <source>
        <dbReference type="ARBA" id="ARBA00022801"/>
    </source>
</evidence>
<comment type="similarity">
    <text evidence="1">Belongs to the dUTPase family.</text>
</comment>
<dbReference type="PANTHER" id="PTHR11241">
    <property type="entry name" value="DEOXYURIDINE 5'-TRIPHOSPHATE NUCLEOTIDOHYDROLASE"/>
    <property type="match status" value="1"/>
</dbReference>
<dbReference type="SUPFAM" id="SSF51283">
    <property type="entry name" value="dUTPase-like"/>
    <property type="match status" value="1"/>
</dbReference>
<accession>A0A8S5R1F5</accession>
<dbReference type="GO" id="GO:0000287">
    <property type="term" value="F:magnesium ion binding"/>
    <property type="evidence" value="ECO:0007669"/>
    <property type="project" value="InterPro"/>
</dbReference>
<evidence type="ECO:0000256" key="4">
    <source>
        <dbReference type="ARBA" id="ARBA00023080"/>
    </source>
</evidence>
<protein>
    <recommendedName>
        <fullName evidence="2">dUTP diphosphatase</fullName>
        <ecNumber evidence="2">3.6.1.23</ecNumber>
    </recommendedName>
</protein>
<keyword evidence="3" id="KW-0378">Hydrolase</keyword>
<dbReference type="InterPro" id="IPR029054">
    <property type="entry name" value="dUTPase-like"/>
</dbReference>
<dbReference type="InterPro" id="IPR008181">
    <property type="entry name" value="dUTPase"/>
</dbReference>
<feature type="domain" description="dUTPase-like" evidence="5">
    <location>
        <begin position="25"/>
        <end position="115"/>
    </location>
</feature>
<evidence type="ECO:0000256" key="1">
    <source>
        <dbReference type="ARBA" id="ARBA00006581"/>
    </source>
</evidence>
<dbReference type="EC" id="3.6.1.23" evidence="2"/>
<name>A0A8S5R1F5_9CAUD</name>
<dbReference type="Pfam" id="PF00692">
    <property type="entry name" value="dUTPase"/>
    <property type="match status" value="1"/>
</dbReference>
<dbReference type="InterPro" id="IPR036157">
    <property type="entry name" value="dUTPase-like_sf"/>
</dbReference>
<evidence type="ECO:0000259" key="5">
    <source>
        <dbReference type="Pfam" id="PF00692"/>
    </source>
</evidence>
<dbReference type="EMBL" id="BK015797">
    <property type="protein sequence ID" value="DAE25327.1"/>
    <property type="molecule type" value="Genomic_DNA"/>
</dbReference>
<evidence type="ECO:0000256" key="2">
    <source>
        <dbReference type="ARBA" id="ARBA00012379"/>
    </source>
</evidence>
<proteinExistence type="inferred from homology"/>